<gene>
    <name evidence="2" type="ORF">SDC9_182442</name>
</gene>
<dbReference type="InterPro" id="IPR001203">
    <property type="entry name" value="OxRdtase_Ald_Fedxn_C"/>
</dbReference>
<dbReference type="SUPFAM" id="SSF48310">
    <property type="entry name" value="Aldehyde ferredoxin oxidoreductase, C-terminal domains"/>
    <property type="match status" value="1"/>
</dbReference>
<accession>A0A645H7J8</accession>
<feature type="domain" description="Aldehyde ferredoxin oxidoreductase C-terminal" evidence="1">
    <location>
        <begin position="2"/>
        <end position="129"/>
    </location>
</feature>
<sequence length="135" mass="14753">MEKPAWVKGFQDLTAAVDSAGMCLFTTFALGAPAIADEITGASGIEFTGDEVALAGERIYNLERLYNLSVGYTKADDTLPDRMFNAPISSGPMKGNVSRVPEMLPHYYEARGWDENGVPTPERLESLGLREFMTI</sequence>
<dbReference type="EMBL" id="VSSQ01088253">
    <property type="protein sequence ID" value="MPN34948.1"/>
    <property type="molecule type" value="Genomic_DNA"/>
</dbReference>
<dbReference type="GO" id="GO:0051536">
    <property type="term" value="F:iron-sulfur cluster binding"/>
    <property type="evidence" value="ECO:0007669"/>
    <property type="project" value="InterPro"/>
</dbReference>
<dbReference type="PANTHER" id="PTHR30038">
    <property type="entry name" value="ALDEHYDE FERREDOXIN OXIDOREDUCTASE"/>
    <property type="match status" value="1"/>
</dbReference>
<organism evidence="2">
    <name type="scientific">bioreactor metagenome</name>
    <dbReference type="NCBI Taxonomy" id="1076179"/>
    <lineage>
        <taxon>unclassified sequences</taxon>
        <taxon>metagenomes</taxon>
        <taxon>ecological metagenomes</taxon>
    </lineage>
</organism>
<dbReference type="InterPro" id="IPR013985">
    <property type="entry name" value="Ald_Fedxn_OxRdtase_dom3"/>
</dbReference>
<dbReference type="AlphaFoldDB" id="A0A645H7J8"/>
<name>A0A645H7J8_9ZZZZ</name>
<dbReference type="Gene3D" id="1.10.599.10">
    <property type="entry name" value="Aldehyde Ferredoxin Oxidoreductase Protein, subunit A, domain 3"/>
    <property type="match status" value="1"/>
</dbReference>
<dbReference type="GO" id="GO:0016625">
    <property type="term" value="F:oxidoreductase activity, acting on the aldehyde or oxo group of donors, iron-sulfur protein as acceptor"/>
    <property type="evidence" value="ECO:0007669"/>
    <property type="project" value="InterPro"/>
</dbReference>
<proteinExistence type="predicted"/>
<dbReference type="GO" id="GO:0009055">
    <property type="term" value="F:electron transfer activity"/>
    <property type="evidence" value="ECO:0007669"/>
    <property type="project" value="InterPro"/>
</dbReference>
<protein>
    <recommendedName>
        <fullName evidence="1">Aldehyde ferredoxin oxidoreductase C-terminal domain-containing protein</fullName>
    </recommendedName>
</protein>
<dbReference type="PANTHER" id="PTHR30038:SF0">
    <property type="entry name" value="TUNGSTEN-CONTAINING ALDEHYDE FERREDOXIN OXIDOREDUCTASE"/>
    <property type="match status" value="1"/>
</dbReference>
<evidence type="ECO:0000259" key="1">
    <source>
        <dbReference type="Pfam" id="PF01314"/>
    </source>
</evidence>
<comment type="caution">
    <text evidence="2">The sequence shown here is derived from an EMBL/GenBank/DDBJ whole genome shotgun (WGS) entry which is preliminary data.</text>
</comment>
<reference evidence="2" key="1">
    <citation type="submission" date="2019-08" db="EMBL/GenBank/DDBJ databases">
        <authorList>
            <person name="Kucharzyk K."/>
            <person name="Murdoch R.W."/>
            <person name="Higgins S."/>
            <person name="Loffler F."/>
        </authorList>
    </citation>
    <scope>NUCLEOTIDE SEQUENCE</scope>
</reference>
<evidence type="ECO:0000313" key="2">
    <source>
        <dbReference type="EMBL" id="MPN34948.1"/>
    </source>
</evidence>
<dbReference type="InterPro" id="IPR036021">
    <property type="entry name" value="Tungsten_al_ferr_oxy-like_C"/>
</dbReference>
<dbReference type="InterPro" id="IPR051919">
    <property type="entry name" value="W-dependent_AOR"/>
</dbReference>
<dbReference type="Pfam" id="PF01314">
    <property type="entry name" value="AFOR_C"/>
    <property type="match status" value="1"/>
</dbReference>